<feature type="compositionally biased region" description="Low complexity" evidence="1">
    <location>
        <begin position="38"/>
        <end position="48"/>
    </location>
</feature>
<dbReference type="EMBL" id="JADBEM010000001">
    <property type="protein sequence ID" value="MBE1607510.1"/>
    <property type="molecule type" value="Genomic_DNA"/>
</dbReference>
<reference evidence="2" key="1">
    <citation type="submission" date="2020-10" db="EMBL/GenBank/DDBJ databases">
        <title>Sequencing the genomes of 1000 actinobacteria strains.</title>
        <authorList>
            <person name="Klenk H.-P."/>
        </authorList>
    </citation>
    <scope>NUCLEOTIDE SEQUENCE</scope>
    <source>
        <strain evidence="2">DSM 45354</strain>
    </source>
</reference>
<dbReference type="RefSeq" id="WP_192751447.1">
    <property type="nucleotide sequence ID" value="NZ_BAABJL010000197.1"/>
</dbReference>
<sequence>MAVGVNKAADQFQVLDERTREEMASGKYHDQRRATFGRPARPATVTPAPTTPSPPKSTATPATPPTSATSARPGRPAPRRTPWTRSQQRLTLLYNEQGLRPDDIARKVGLTRYAVTQIILAAKNRGKL</sequence>
<proteinExistence type="predicted"/>
<feature type="compositionally biased region" description="Low complexity" evidence="1">
    <location>
        <begin position="56"/>
        <end position="86"/>
    </location>
</feature>
<evidence type="ECO:0000313" key="3">
    <source>
        <dbReference type="Proteomes" id="UP000638648"/>
    </source>
</evidence>
<feature type="region of interest" description="Disordered" evidence="1">
    <location>
        <begin position="1"/>
        <end position="87"/>
    </location>
</feature>
<comment type="caution">
    <text evidence="2">The sequence shown here is derived from an EMBL/GenBank/DDBJ whole genome shotgun (WGS) entry which is preliminary data.</text>
</comment>
<dbReference type="Proteomes" id="UP000638648">
    <property type="component" value="Unassembled WGS sequence"/>
</dbReference>
<protein>
    <submittedName>
        <fullName evidence="2">Uncharacterized protein</fullName>
    </submittedName>
</protein>
<keyword evidence="3" id="KW-1185">Reference proteome</keyword>
<evidence type="ECO:0000313" key="2">
    <source>
        <dbReference type="EMBL" id="MBE1607510.1"/>
    </source>
</evidence>
<dbReference type="AlphaFoldDB" id="A0A927N2Q1"/>
<feature type="compositionally biased region" description="Basic and acidic residues" evidence="1">
    <location>
        <begin position="15"/>
        <end position="33"/>
    </location>
</feature>
<organism evidence="2 3">
    <name type="scientific">Actinopolymorpha pittospori</name>
    <dbReference type="NCBI Taxonomy" id="648752"/>
    <lineage>
        <taxon>Bacteria</taxon>
        <taxon>Bacillati</taxon>
        <taxon>Actinomycetota</taxon>
        <taxon>Actinomycetes</taxon>
        <taxon>Propionibacteriales</taxon>
        <taxon>Actinopolymorphaceae</taxon>
        <taxon>Actinopolymorpha</taxon>
    </lineage>
</organism>
<accession>A0A927N2Q1</accession>
<name>A0A927N2Q1_9ACTN</name>
<evidence type="ECO:0000256" key="1">
    <source>
        <dbReference type="SAM" id="MobiDB-lite"/>
    </source>
</evidence>
<gene>
    <name evidence="2" type="ORF">HEB94_004358</name>
</gene>